<evidence type="ECO:0000313" key="3">
    <source>
        <dbReference type="EMBL" id="KAF4126852.1"/>
    </source>
</evidence>
<feature type="signal peptide" evidence="2">
    <location>
        <begin position="1"/>
        <end position="27"/>
    </location>
</feature>
<gene>
    <name evidence="3" type="ORF">GMORB2_0589</name>
</gene>
<comment type="caution">
    <text evidence="3">The sequence shown here is derived from an EMBL/GenBank/DDBJ whole genome shotgun (WGS) entry which is preliminary data.</text>
</comment>
<proteinExistence type="predicted"/>
<name>A0A9P4Z299_9HYPO</name>
<organism evidence="3 4">
    <name type="scientific">Geosmithia morbida</name>
    <dbReference type="NCBI Taxonomy" id="1094350"/>
    <lineage>
        <taxon>Eukaryota</taxon>
        <taxon>Fungi</taxon>
        <taxon>Dikarya</taxon>
        <taxon>Ascomycota</taxon>
        <taxon>Pezizomycotina</taxon>
        <taxon>Sordariomycetes</taxon>
        <taxon>Hypocreomycetidae</taxon>
        <taxon>Hypocreales</taxon>
        <taxon>Bionectriaceae</taxon>
        <taxon>Geosmithia</taxon>
    </lineage>
</organism>
<dbReference type="GeneID" id="55966819"/>
<feature type="region of interest" description="Disordered" evidence="1">
    <location>
        <begin position="158"/>
        <end position="263"/>
    </location>
</feature>
<evidence type="ECO:0000256" key="1">
    <source>
        <dbReference type="SAM" id="MobiDB-lite"/>
    </source>
</evidence>
<feature type="chain" id="PRO_5040194744" evidence="2">
    <location>
        <begin position="28"/>
        <end position="285"/>
    </location>
</feature>
<evidence type="ECO:0000256" key="2">
    <source>
        <dbReference type="SAM" id="SignalP"/>
    </source>
</evidence>
<dbReference type="Proteomes" id="UP000749293">
    <property type="component" value="Unassembled WGS sequence"/>
</dbReference>
<feature type="compositionally biased region" description="Low complexity" evidence="1">
    <location>
        <begin position="200"/>
        <end position="219"/>
    </location>
</feature>
<dbReference type="AlphaFoldDB" id="A0A9P4Z299"/>
<sequence length="285" mass="28690">MASIRFRGGLLALYVAGAAAAAAAAAASPTTHVDMIVPEWDADSVAASVIDVNGKLTTYAVQCKHPADCPQPATIVQGGDVWSLHSLYRDKTQTFTYDYDCQVDRPRMTCTISMDGTYPAGHTTRSTVSSTDNISPVISPIAVTAGIHKLRAASVSATSTAAADSDSDKPRETTAVDDAAPGSSTEPPPAKTTSAEHHAITTTTAAAAATAADKTAQSTNAADKESAIETVTSSAATGSWSASSSTSDSSPSVTASDSADSAAGAPSLNFGLAGVTAFVAAMALL</sequence>
<protein>
    <submittedName>
        <fullName evidence="3">Uncharacterized protein</fullName>
    </submittedName>
</protein>
<accession>A0A9P4Z299</accession>
<dbReference type="EMBL" id="JAANYQ010000001">
    <property type="protein sequence ID" value="KAF4126852.1"/>
    <property type="molecule type" value="Genomic_DNA"/>
</dbReference>
<feature type="compositionally biased region" description="Low complexity" evidence="1">
    <location>
        <begin position="230"/>
        <end position="263"/>
    </location>
</feature>
<keyword evidence="2" id="KW-0732">Signal</keyword>
<dbReference type="RefSeq" id="XP_035325504.1">
    <property type="nucleotide sequence ID" value="XM_035462574.1"/>
</dbReference>
<evidence type="ECO:0000313" key="4">
    <source>
        <dbReference type="Proteomes" id="UP000749293"/>
    </source>
</evidence>
<keyword evidence="4" id="KW-1185">Reference proteome</keyword>
<reference evidence="3" key="1">
    <citation type="submission" date="2020-03" db="EMBL/GenBank/DDBJ databases">
        <title>Site-based positive gene gene selection in Geosmithia morbida across the United States reveals a broad range of putative effectors and factors for local host and environmental adapation.</title>
        <authorList>
            <person name="Onufrak A."/>
            <person name="Murdoch R.W."/>
            <person name="Gazis R."/>
            <person name="Huff M."/>
            <person name="Staton M."/>
            <person name="Klingeman W."/>
            <person name="Hadziabdic D."/>
        </authorList>
    </citation>
    <scope>NUCLEOTIDE SEQUENCE</scope>
    <source>
        <strain evidence="3">1262</strain>
    </source>
</reference>